<evidence type="ECO:0000259" key="3">
    <source>
        <dbReference type="PROSITE" id="PS51175"/>
    </source>
</evidence>
<feature type="domain" description="CBM6" evidence="3">
    <location>
        <begin position="718"/>
        <end position="833"/>
    </location>
</feature>
<dbReference type="Pfam" id="PF00149">
    <property type="entry name" value="Metallophos"/>
    <property type="match status" value="1"/>
</dbReference>
<dbReference type="Pfam" id="PF13385">
    <property type="entry name" value="Laminin_G_3"/>
    <property type="match status" value="2"/>
</dbReference>
<dbReference type="PANTHER" id="PTHR43143">
    <property type="entry name" value="METALLOPHOSPHOESTERASE, CALCINEURIN SUPERFAMILY"/>
    <property type="match status" value="1"/>
</dbReference>
<dbReference type="Gene3D" id="2.60.120.200">
    <property type="match status" value="2"/>
</dbReference>
<accession>A0ABX1Z4S2</accession>
<proteinExistence type="predicted"/>
<dbReference type="SUPFAM" id="SSF56300">
    <property type="entry name" value="Metallo-dependent phosphatases"/>
    <property type="match status" value="1"/>
</dbReference>
<dbReference type="Gene3D" id="3.30.1920.20">
    <property type="match status" value="1"/>
</dbReference>
<reference evidence="4 5" key="1">
    <citation type="submission" date="2019-10" db="EMBL/GenBank/DDBJ databases">
        <title>Description of Paenibacillus choica sp. nov.</title>
        <authorList>
            <person name="Carlier A."/>
            <person name="Qi S."/>
        </authorList>
    </citation>
    <scope>NUCLEOTIDE SEQUENCE [LARGE SCALE GENOMIC DNA]</scope>
    <source>
        <strain evidence="4 5">LMG 31460</strain>
    </source>
</reference>
<dbReference type="InterPro" id="IPR051918">
    <property type="entry name" value="STPP_CPPED1"/>
</dbReference>
<protein>
    <submittedName>
        <fullName evidence="4">Carbohydrate-binding protein</fullName>
    </submittedName>
</protein>
<dbReference type="InterPro" id="IPR041342">
    <property type="entry name" value="CBM35"/>
</dbReference>
<dbReference type="Pfam" id="PF24135">
    <property type="entry name" value="DUF7402"/>
    <property type="match status" value="1"/>
</dbReference>
<sequence length="1521" mass="162127">MQLVNRIQKSFLSMSLIVVALAGSTGLVDLLFQSEKSSAAEAVNPTEAPIFSFMSISDIHNSTANLSKALDDSVANNVSAIAVAGDITNNETDGEYDIVMNMMNSKPHAPVYYAIGNHEYDYENDFQISKNRFLTKTGAPSLNYDKWINGYHFIFLGPDYKPQELNDETISWLDSTLASNADPSKPIFLFMHQPIYQTVSKSYSDNYGSSGPQMYKLQDVLKKYPQSVFITGHLHDDIKLQGNLYSEEFSAVRDGAVINNQGLIVDVYNDKVQMRGRDLNSKTTIWNGTIQLRPNTTGVYEAEDGSFSYATNADDVNGSGGKVVNMKDGRGYLEMLRVDGGASGGQKILKISYAAAAANASMGVYVNGTKVQTLSAPTTGGTGSYSDLDVAVELKPGTYNKIAIKSDNNAAEMNLDKLQIIEPANYSTMWGFNSNGNDSIPNGFNATLHGSAAYDTANKMEGSASLSLDGADDNYASAGLIATKTDDVTLTAWVKWNGATSGSQMMLSNGDGLTNGYSIALDHDQGDKVSIVINGQTILGTQTALTAGQWTNISAVRRSGTWELAINGSSALVITNNTTTPATPTTGTFIGADSRGKQGFNGRIDSVRVYNQALSTDQIKAIANETSDAKLESITITNLPTQRSYAIGESFKVSGLTVVGTYSDGSTGNVNVNADNVTGFKNTAPETGQTLTVTVGGRTATFTVDIYTLKVGTVSVPGKIAAPNYIAKHDQPQVQGGLDVNYITPGVWMDYSVNVMSAGIYRVNYLYGRYDGGNAGFDFIVDDVLQKSTLLPSSGAWEPSKIASDTVALTEGPHTVRLRLNSGKIVFRSFELLALPPQLLNSITAPTDTENAIGTAKTADALGLPKTVSMVTDAGGVDANVTWSVDASNYDPTVKTIQTFTVNGTVTLPPGVLNPNNVPLTTSIRVTVNKIPAWNATVTASTYYSADFTPNKAFDGITVSSEWASKGEQNPWIQVNWTTNQTFNKIIFYDRPNTGDWAPGGTLTFSDGSTLTVSGIPNNGSAYSVTFPDKTVTWVKFQVSGGSGPNVGLSEMKIVAPAMPQTLRSISEPAAITGLRNGTDKTAGAFGLPSTVQLVTDAGNEDANVVWDVGASSYDPLLKTQQIFTVSGTVTLPHGVLNPNNVALTTNISVTVLPEMPAKLVAHWKFDEGSGTTVGDSSGNGNTGALVNNPTWTDSGKIGGAFAFSGGSRAEFNASATLIQTGDESVSLWFKTSQPKALTSIFRHSNRFTALQVAVDQARVAYWPNGSSSYKALYFPWNYNDNNWHHYVAAYDHALGLKIYVDGNLVASDATNLGPLPIVTNKIVLGASETGGEAYNGLLDDVRIYSGVLTQDQVKQLMNAGVDQQPPTTTDNAPSGWVNQDTTITLSASDNGLGVANTNYTVDDGAEQTGTSVVLSEEGVHKLVYWSVDKAGNVEQAHKVSVSIDKKAPEVEVTVPGDNSFYEDSVDLTPQIALTDNLSGLDSSKTTVTLDTYSYQIGTAIPLYKLPLGQHSLIVTSSDMA</sequence>
<feature type="non-terminal residue" evidence="4">
    <location>
        <position position="1521"/>
    </location>
</feature>
<dbReference type="Pfam" id="PF07523">
    <property type="entry name" value="Big_3"/>
    <property type="match status" value="1"/>
</dbReference>
<dbReference type="InterPro" id="IPR029052">
    <property type="entry name" value="Metallo-depent_PP-like"/>
</dbReference>
<gene>
    <name evidence="4" type="ORF">GC102_21840</name>
</gene>
<dbReference type="Proteomes" id="UP000658690">
    <property type="component" value="Unassembled WGS sequence"/>
</dbReference>
<dbReference type="Gene3D" id="2.60.40.3630">
    <property type="match status" value="1"/>
</dbReference>
<comment type="caution">
    <text evidence="4">The sequence shown here is derived from an EMBL/GenBank/DDBJ whole genome shotgun (WGS) entry which is preliminary data.</text>
</comment>
<dbReference type="InterPro" id="IPR008979">
    <property type="entry name" value="Galactose-bd-like_sf"/>
</dbReference>
<dbReference type="InterPro" id="IPR006558">
    <property type="entry name" value="LamG-like"/>
</dbReference>
<dbReference type="InterPro" id="IPR005084">
    <property type="entry name" value="CBM6"/>
</dbReference>
<dbReference type="EMBL" id="WHOC01000114">
    <property type="protein sequence ID" value="NOU88378.1"/>
    <property type="molecule type" value="Genomic_DNA"/>
</dbReference>
<dbReference type="Gene3D" id="3.60.21.10">
    <property type="match status" value="1"/>
</dbReference>
<name>A0ABX1Z4S2_9BACL</name>
<dbReference type="PANTHER" id="PTHR43143:SF1">
    <property type="entry name" value="SERINE_THREONINE-PROTEIN PHOSPHATASE CPPED1"/>
    <property type="match status" value="1"/>
</dbReference>
<evidence type="ECO:0000256" key="2">
    <source>
        <dbReference type="ARBA" id="ARBA00023157"/>
    </source>
</evidence>
<dbReference type="InterPro" id="IPR055826">
    <property type="entry name" value="DUF7402"/>
</dbReference>
<dbReference type="NCBIfam" id="NF047446">
    <property type="entry name" value="barrel_OmpL47"/>
    <property type="match status" value="1"/>
</dbReference>
<evidence type="ECO:0000256" key="1">
    <source>
        <dbReference type="ARBA" id="ARBA00022729"/>
    </source>
</evidence>
<dbReference type="RefSeq" id="WP_171691401.1">
    <property type="nucleotide sequence ID" value="NZ_WHOC01000114.1"/>
</dbReference>
<organism evidence="4 5">
    <name type="scientific">Paenibacillus germinis</name>
    <dbReference type="NCBI Taxonomy" id="2654979"/>
    <lineage>
        <taxon>Bacteria</taxon>
        <taxon>Bacillati</taxon>
        <taxon>Bacillota</taxon>
        <taxon>Bacilli</taxon>
        <taxon>Bacillales</taxon>
        <taxon>Paenibacillaceae</taxon>
        <taxon>Paenibacillus</taxon>
    </lineage>
</organism>
<dbReference type="Pfam" id="PF03422">
    <property type="entry name" value="CBM_6"/>
    <property type="match status" value="1"/>
</dbReference>
<evidence type="ECO:0000313" key="5">
    <source>
        <dbReference type="Proteomes" id="UP000658690"/>
    </source>
</evidence>
<dbReference type="InterPro" id="IPR004843">
    <property type="entry name" value="Calcineurin-like_PHP"/>
</dbReference>
<dbReference type="SUPFAM" id="SSF49899">
    <property type="entry name" value="Concanavalin A-like lectins/glucanases"/>
    <property type="match status" value="2"/>
</dbReference>
<dbReference type="InterPro" id="IPR022038">
    <property type="entry name" value="Ig-like_bact"/>
</dbReference>
<dbReference type="Pfam" id="PF18099">
    <property type="entry name" value="CBM_35_2"/>
    <property type="match status" value="1"/>
</dbReference>
<keyword evidence="2" id="KW-1015">Disulfide bond</keyword>
<evidence type="ECO:0000313" key="4">
    <source>
        <dbReference type="EMBL" id="NOU88378.1"/>
    </source>
</evidence>
<dbReference type="PROSITE" id="PS51175">
    <property type="entry name" value="CBM6"/>
    <property type="match status" value="2"/>
</dbReference>
<feature type="domain" description="CBM6" evidence="3">
    <location>
        <begin position="298"/>
        <end position="421"/>
    </location>
</feature>
<dbReference type="Gene3D" id="2.60.120.260">
    <property type="entry name" value="Galactose-binding domain-like"/>
    <property type="match status" value="3"/>
</dbReference>
<dbReference type="SUPFAM" id="SSF49785">
    <property type="entry name" value="Galactose-binding domain-like"/>
    <property type="match status" value="3"/>
</dbReference>
<dbReference type="SMART" id="SM00560">
    <property type="entry name" value="LamGL"/>
    <property type="match status" value="2"/>
</dbReference>
<dbReference type="InterPro" id="IPR013320">
    <property type="entry name" value="ConA-like_dom_sf"/>
</dbReference>
<keyword evidence="5" id="KW-1185">Reference proteome</keyword>
<dbReference type="InterPro" id="IPR058094">
    <property type="entry name" value="Ig-like_OmpL47-like"/>
</dbReference>
<keyword evidence="1" id="KW-0732">Signal</keyword>